<dbReference type="GO" id="GO:0005737">
    <property type="term" value="C:cytoplasm"/>
    <property type="evidence" value="ECO:0007669"/>
    <property type="project" value="UniProtKB-SubCell"/>
</dbReference>
<dbReference type="InterPro" id="IPR013805">
    <property type="entry name" value="GrpE_CC"/>
</dbReference>
<dbReference type="GO" id="GO:0051087">
    <property type="term" value="F:protein-folding chaperone binding"/>
    <property type="evidence" value="ECO:0007669"/>
    <property type="project" value="InterPro"/>
</dbReference>
<evidence type="ECO:0000313" key="8">
    <source>
        <dbReference type="Proteomes" id="UP000002026"/>
    </source>
</evidence>
<comment type="similarity">
    <text evidence="1 3 5">Belongs to the GrpE family.</text>
</comment>
<keyword evidence="2 3" id="KW-0143">Chaperone</keyword>
<evidence type="ECO:0000313" key="7">
    <source>
        <dbReference type="EMBL" id="ACV21191.1"/>
    </source>
</evidence>
<dbReference type="PANTHER" id="PTHR21237">
    <property type="entry name" value="GRPE PROTEIN"/>
    <property type="match status" value="1"/>
</dbReference>
<dbReference type="EMBL" id="CP001684">
    <property type="protein sequence ID" value="ACV21191.1"/>
    <property type="molecule type" value="Genomic_DNA"/>
</dbReference>
<evidence type="ECO:0000256" key="6">
    <source>
        <dbReference type="SAM" id="MobiDB-lite"/>
    </source>
</evidence>
<evidence type="ECO:0000256" key="1">
    <source>
        <dbReference type="ARBA" id="ARBA00009054"/>
    </source>
</evidence>
<dbReference type="GO" id="GO:0042803">
    <property type="term" value="F:protein homodimerization activity"/>
    <property type="evidence" value="ECO:0007669"/>
    <property type="project" value="InterPro"/>
</dbReference>
<dbReference type="HOGENOM" id="CLU_057217_5_2_11"/>
<dbReference type="GO" id="GO:0000774">
    <property type="term" value="F:adenyl-nucleotide exchange factor activity"/>
    <property type="evidence" value="ECO:0007669"/>
    <property type="project" value="InterPro"/>
</dbReference>
<dbReference type="Gene3D" id="2.30.22.10">
    <property type="entry name" value="Head domain of nucleotide exchange factor GrpE"/>
    <property type="match status" value="1"/>
</dbReference>
<proteinExistence type="inferred from homology"/>
<feature type="compositionally biased region" description="Acidic residues" evidence="6">
    <location>
        <begin position="34"/>
        <end position="57"/>
    </location>
</feature>
<dbReference type="PROSITE" id="PS01071">
    <property type="entry name" value="GRPE"/>
    <property type="match status" value="1"/>
</dbReference>
<feature type="region of interest" description="Disordered" evidence="6">
    <location>
        <begin position="1"/>
        <end position="65"/>
    </location>
</feature>
<comment type="subcellular location">
    <subcellularLocation>
        <location evidence="3">Cytoplasm</location>
    </subcellularLocation>
</comment>
<accession>C7N0W3</accession>
<dbReference type="GO" id="GO:0006457">
    <property type="term" value="P:protein folding"/>
    <property type="evidence" value="ECO:0007669"/>
    <property type="project" value="InterPro"/>
</dbReference>
<dbReference type="Proteomes" id="UP000002026">
    <property type="component" value="Chromosome"/>
</dbReference>
<dbReference type="STRING" id="471855.Shel_01170"/>
<dbReference type="SUPFAM" id="SSF51064">
    <property type="entry name" value="Head domain of nucleotide exchange factor GrpE"/>
    <property type="match status" value="1"/>
</dbReference>
<dbReference type="AlphaFoldDB" id="C7N0W3"/>
<dbReference type="PANTHER" id="PTHR21237:SF23">
    <property type="entry name" value="GRPE PROTEIN HOMOLOG, MITOCHONDRIAL"/>
    <property type="match status" value="1"/>
</dbReference>
<name>C7N0W3_SLAHD</name>
<keyword evidence="3" id="KW-0963">Cytoplasm</keyword>
<keyword evidence="3 4" id="KW-0346">Stress response</keyword>
<dbReference type="RefSeq" id="WP_012797302.1">
    <property type="nucleotide sequence ID" value="NC_013165.1"/>
</dbReference>
<dbReference type="CDD" id="cd00446">
    <property type="entry name" value="GrpE"/>
    <property type="match status" value="1"/>
</dbReference>
<dbReference type="GO" id="GO:0051082">
    <property type="term" value="F:unfolded protein binding"/>
    <property type="evidence" value="ECO:0007669"/>
    <property type="project" value="TreeGrafter"/>
</dbReference>
<dbReference type="SUPFAM" id="SSF58014">
    <property type="entry name" value="Coiled-coil domain of nucleotide exchange factor GrpE"/>
    <property type="match status" value="1"/>
</dbReference>
<dbReference type="eggNOG" id="COG0576">
    <property type="taxonomic scope" value="Bacteria"/>
</dbReference>
<organism evidence="7 8">
    <name type="scientific">Slackia heliotrinireducens (strain ATCC 29202 / DSM 20476 / NCTC 11029 / RHS 1)</name>
    <name type="common">Peptococcus heliotrinreducens</name>
    <dbReference type="NCBI Taxonomy" id="471855"/>
    <lineage>
        <taxon>Bacteria</taxon>
        <taxon>Bacillati</taxon>
        <taxon>Actinomycetota</taxon>
        <taxon>Coriobacteriia</taxon>
        <taxon>Eggerthellales</taxon>
        <taxon>Eggerthellaceae</taxon>
        <taxon>Slackia</taxon>
    </lineage>
</organism>
<dbReference type="InterPro" id="IPR000740">
    <property type="entry name" value="GrpE"/>
</dbReference>
<dbReference type="HAMAP" id="MF_01151">
    <property type="entry name" value="GrpE"/>
    <property type="match status" value="1"/>
</dbReference>
<dbReference type="KEGG" id="shi:Shel_01170"/>
<sequence>MAQDDEKKVASGAHEIPIDSADAEETANASSAPEEVEPETAEEVEAEVIEPEAEPEAAPEAAAEETAFADAVEAEALEGEEVPTLDELAQAKADAAAMRDRYLRLQADWDNFRKRTAEQNAEMRQRATERLMEDVLPVLDDFERAIAHASQNGETGLLDGVKAISTKLNEVLAKHGLEPIGEPGEPFDAIAHQAVATVPDDSVPDETVAQVYQKGYRMGGKVIRSAMVTITTGGPRREAEDDK</sequence>
<reference evidence="7 8" key="1">
    <citation type="journal article" date="2009" name="Stand. Genomic Sci.">
        <title>Complete genome sequence of Slackia heliotrinireducens type strain (RHS 1).</title>
        <authorList>
            <person name="Pukall R."/>
            <person name="Lapidus A."/>
            <person name="Nolan M."/>
            <person name="Copeland A."/>
            <person name="Glavina Del Rio T."/>
            <person name="Lucas S."/>
            <person name="Chen F."/>
            <person name="Tice H."/>
            <person name="Cheng J.F."/>
            <person name="Chertkov O."/>
            <person name="Bruce D."/>
            <person name="Goodwin L."/>
            <person name="Kuske C."/>
            <person name="Brettin T."/>
            <person name="Detter J.C."/>
            <person name="Han C."/>
            <person name="Pitluck S."/>
            <person name="Pati A."/>
            <person name="Mavrommatis K."/>
            <person name="Ivanova N."/>
            <person name="Ovchinnikova G."/>
            <person name="Chen A."/>
            <person name="Palaniappan K."/>
            <person name="Schneider S."/>
            <person name="Rohde M."/>
            <person name="Chain P."/>
            <person name="D'haeseleer P."/>
            <person name="Goker M."/>
            <person name="Bristow J."/>
            <person name="Eisen J.A."/>
            <person name="Markowitz V."/>
            <person name="Kyrpides N.C."/>
            <person name="Klenk H.P."/>
            <person name="Hugenholtz P."/>
        </authorList>
    </citation>
    <scope>NUCLEOTIDE SEQUENCE [LARGE SCALE GENOMIC DNA]</scope>
    <source>
        <strain evidence="8">ATCC 29202 / DSM 20476 / NCTC 11029 / RHS 1</strain>
    </source>
</reference>
<gene>
    <name evidence="3" type="primary">grpE</name>
    <name evidence="7" type="ordered locus">Shel_01170</name>
</gene>
<keyword evidence="8" id="KW-1185">Reference proteome</keyword>
<comment type="subunit">
    <text evidence="3">Homodimer.</text>
</comment>
<comment type="function">
    <text evidence="3 4">Participates actively in the response to hyperosmotic and heat shock by preventing the aggregation of stress-denatured proteins, in association with DnaK and GrpE. It is the nucleotide exchange factor for DnaK and may function as a thermosensor. Unfolded proteins bind initially to DnaJ; upon interaction with the DnaJ-bound protein, DnaK hydrolyzes its bound ATP, resulting in the formation of a stable complex. GrpE releases ADP from DnaK; ATP binding to DnaK triggers the release of the substrate protein, thus completing the reaction cycle. Several rounds of ATP-dependent interactions between DnaJ, DnaK and GrpE are required for fully efficient folding.</text>
</comment>
<evidence type="ECO:0000256" key="2">
    <source>
        <dbReference type="ARBA" id="ARBA00023186"/>
    </source>
</evidence>
<evidence type="ECO:0000256" key="3">
    <source>
        <dbReference type="HAMAP-Rule" id="MF_01151"/>
    </source>
</evidence>
<dbReference type="Pfam" id="PF01025">
    <property type="entry name" value="GrpE"/>
    <property type="match status" value="1"/>
</dbReference>
<evidence type="ECO:0000256" key="4">
    <source>
        <dbReference type="RuleBase" id="RU000639"/>
    </source>
</evidence>
<dbReference type="PRINTS" id="PR00773">
    <property type="entry name" value="GRPEPROTEIN"/>
</dbReference>
<dbReference type="Gene3D" id="3.90.20.20">
    <property type="match status" value="1"/>
</dbReference>
<dbReference type="InterPro" id="IPR009012">
    <property type="entry name" value="GrpE_head"/>
</dbReference>
<evidence type="ECO:0000256" key="5">
    <source>
        <dbReference type="RuleBase" id="RU004478"/>
    </source>
</evidence>
<protein>
    <recommendedName>
        <fullName evidence="3 4">Protein GrpE</fullName>
    </recommendedName>
    <alternativeName>
        <fullName evidence="3">HSP-70 cofactor</fullName>
    </alternativeName>
</protein>